<name>A0A4R4KBQ9_9BACT</name>
<dbReference type="OrthoDB" id="323772at2"/>
<dbReference type="EMBL" id="SMJU01000006">
    <property type="protein sequence ID" value="TDB65334.1"/>
    <property type="molecule type" value="Genomic_DNA"/>
</dbReference>
<dbReference type="RefSeq" id="WP_132117707.1">
    <property type="nucleotide sequence ID" value="NZ_SMJU01000006.1"/>
</dbReference>
<dbReference type="Proteomes" id="UP000295706">
    <property type="component" value="Unassembled WGS sequence"/>
</dbReference>
<protein>
    <recommendedName>
        <fullName evidence="3">Acetoacetate decarboxylase</fullName>
    </recommendedName>
</protein>
<organism evidence="1 2">
    <name type="scientific">Arundinibacter roseus</name>
    <dbReference type="NCBI Taxonomy" id="2070510"/>
    <lineage>
        <taxon>Bacteria</taxon>
        <taxon>Pseudomonadati</taxon>
        <taxon>Bacteroidota</taxon>
        <taxon>Cytophagia</taxon>
        <taxon>Cytophagales</taxon>
        <taxon>Spirosomataceae</taxon>
        <taxon>Arundinibacter</taxon>
    </lineage>
</organism>
<evidence type="ECO:0000313" key="2">
    <source>
        <dbReference type="Proteomes" id="UP000295706"/>
    </source>
</evidence>
<evidence type="ECO:0000313" key="1">
    <source>
        <dbReference type="EMBL" id="TDB65334.1"/>
    </source>
</evidence>
<proteinExistence type="predicted"/>
<evidence type="ECO:0008006" key="3">
    <source>
        <dbReference type="Google" id="ProtNLM"/>
    </source>
</evidence>
<dbReference type="InterPro" id="IPR023375">
    <property type="entry name" value="ADC_dom_sf"/>
</dbReference>
<dbReference type="PANTHER" id="PTHR40518">
    <property type="entry name" value="ACETOACETATE DECARBOXYLASE"/>
    <property type="match status" value="1"/>
</dbReference>
<dbReference type="PANTHER" id="PTHR40518:SF1">
    <property type="entry name" value="ACETOACETATE DECARBOXYLASE"/>
    <property type="match status" value="1"/>
</dbReference>
<keyword evidence="2" id="KW-1185">Reference proteome</keyword>
<gene>
    <name evidence="1" type="ORF">EZE20_11600</name>
</gene>
<dbReference type="SUPFAM" id="SSF160104">
    <property type="entry name" value="Acetoacetate decarboxylase-like"/>
    <property type="match status" value="1"/>
</dbReference>
<dbReference type="Gene3D" id="2.40.400.10">
    <property type="entry name" value="Acetoacetate decarboxylase-like"/>
    <property type="match status" value="1"/>
</dbReference>
<reference evidence="1 2" key="1">
    <citation type="submission" date="2019-02" db="EMBL/GenBank/DDBJ databases">
        <title>Arundinibacter roseus gen. nov., sp. nov., a new member of the family Cytophagaceae.</title>
        <authorList>
            <person name="Szuroczki S."/>
            <person name="Khayer B."/>
            <person name="Sproer C."/>
            <person name="Toumi M."/>
            <person name="Szabo A."/>
            <person name="Felfoldi T."/>
            <person name="Schumann P."/>
            <person name="Toth E."/>
        </authorList>
    </citation>
    <scope>NUCLEOTIDE SEQUENCE [LARGE SCALE GENOMIC DNA]</scope>
    <source>
        <strain evidence="1 2">DMA-k-7a</strain>
    </source>
</reference>
<dbReference type="AlphaFoldDB" id="A0A4R4KBQ9"/>
<comment type="caution">
    <text evidence="1">The sequence shown here is derived from an EMBL/GenBank/DDBJ whole genome shotgun (WGS) entry which is preliminary data.</text>
</comment>
<accession>A0A4R4KBQ9</accession>
<sequence length="231" mass="26381">MKNYEDPFFTGPSRVAPAPWKLRGNGSIFLFRQSKEALQKYAFLKEYQSQRLITGLGALLLVDYAESPVGPYHELLYIPGIFKFASSYMFSISKIYVSSADSQWNGVENWGIPKEVADFDVLTNDLARSELEETWVVSRNKKPFFSVHLKRSGWKFPISTALFPLKIGQERRHELLVTAPEARGKGQRLRATGWFSDPEFFPMMNESNLLGGLAIRDFKMKFPIPNIQTVS</sequence>